<keyword evidence="6" id="KW-0472">Membrane</keyword>
<dbReference type="GO" id="GO:0004867">
    <property type="term" value="F:serine-type endopeptidase inhibitor activity"/>
    <property type="evidence" value="ECO:0007669"/>
    <property type="project" value="InterPro"/>
</dbReference>
<evidence type="ECO:0000256" key="1">
    <source>
        <dbReference type="ARBA" id="ARBA00004613"/>
    </source>
</evidence>
<accession>A0A1J1I6U4</accession>
<feature type="domain" description="Antistasin-like" evidence="9">
    <location>
        <begin position="704"/>
        <end position="730"/>
    </location>
</feature>
<dbReference type="SUPFAM" id="SSF57610">
    <property type="entry name" value="Thyroglobulin type-1 domain"/>
    <property type="match status" value="6"/>
</dbReference>
<gene>
    <name evidence="11" type="ORF">CLUMA_CG008689</name>
</gene>
<dbReference type="InterPro" id="IPR006150">
    <property type="entry name" value="Cys_repeat_1"/>
</dbReference>
<keyword evidence="6" id="KW-1133">Transmembrane helix</keyword>
<keyword evidence="7" id="KW-0732">Signal</keyword>
<dbReference type="SMART" id="SM00217">
    <property type="entry name" value="WAP"/>
    <property type="match status" value="2"/>
</dbReference>
<dbReference type="GO" id="GO:0007160">
    <property type="term" value="P:cell-matrix adhesion"/>
    <property type="evidence" value="ECO:0007669"/>
    <property type="project" value="TreeGrafter"/>
</dbReference>
<reference evidence="11 12" key="1">
    <citation type="submission" date="2015-04" db="EMBL/GenBank/DDBJ databases">
        <authorList>
            <person name="Syromyatnikov M.Y."/>
            <person name="Popov V.N."/>
        </authorList>
    </citation>
    <scope>NUCLEOTIDE SEQUENCE [LARGE SCALE GENOMIC DNA]</scope>
</reference>
<dbReference type="CDD" id="cd00191">
    <property type="entry name" value="TY"/>
    <property type="match status" value="4"/>
</dbReference>
<dbReference type="PANTHER" id="PTHR12352:SF31">
    <property type="entry name" value="PAPILIN-LIKE PROTEIN"/>
    <property type="match status" value="1"/>
</dbReference>
<dbReference type="SUPFAM" id="SSF57362">
    <property type="entry name" value="BPTI-like"/>
    <property type="match status" value="1"/>
</dbReference>
<dbReference type="PROSITE" id="PS51390">
    <property type="entry name" value="WAP"/>
    <property type="match status" value="2"/>
</dbReference>
<feature type="domain" description="Thyroglobulin type-1" evidence="8">
    <location>
        <begin position="306"/>
        <end position="384"/>
    </location>
</feature>
<dbReference type="Pfam" id="PF00086">
    <property type="entry name" value="Thyroglobulin_1"/>
    <property type="match status" value="5"/>
</dbReference>
<dbReference type="GO" id="GO:0005615">
    <property type="term" value="C:extracellular space"/>
    <property type="evidence" value="ECO:0007669"/>
    <property type="project" value="TreeGrafter"/>
</dbReference>
<dbReference type="PROSITE" id="PS00484">
    <property type="entry name" value="THYROGLOBULIN_1_1"/>
    <property type="match status" value="3"/>
</dbReference>
<dbReference type="SUPFAM" id="SSF57262">
    <property type="entry name" value="Leech antihemostatic proteins"/>
    <property type="match status" value="2"/>
</dbReference>
<dbReference type="STRING" id="568069.A0A1J1I6U4"/>
<dbReference type="GO" id="GO:0005604">
    <property type="term" value="C:basement membrane"/>
    <property type="evidence" value="ECO:0007669"/>
    <property type="project" value="TreeGrafter"/>
</dbReference>
<sequence>MKRQTELKSGRCGNNFRPSTKSSVLLVLTTFLLVIHVVKSSTINEEEETTDNNRYLNNNPNGLTYCQQLRSYESRRSKSLGREGRNVRIPKCSQVGSFEPVQCSNELNSSECFCVDEYGVEIPGTRVESEEKTNCSAPMNNCSAASCRMFCPSGFARDLSSGCPICKCRDPCNGVKCPNGQACEPVEVDCKDDPCPPIPTCRKSRSFKELCPAGSPLSIVGTIRPFLCGTDPGKPMCPPLYKCIVQTGNDYGVCCPASLKYEKPGTCPSEDEVISSPDTGIMCGSPCSHDLECPQMQKCCGSTVCGQTCQQTKDSTLCHQAKLQSEILSISEREGRGYIPQCDEKNGQFVARQCSNNGLVCWCVNPQNGNKIKGTIGAAKSVTCDNIENLLIRSGARSVDGANQCDQNICAAICQYGFKTDHSGCSTCECEEPCEGFNCPAGFSCEIAKDPKCLSGSGLCQSEPICKPNIIYSNPCSFGTPLTSNKTDEVVFCRAADYSSPEYQAKSFYDASVENSDDSSKQTSTKCPEKFTCTKLLGQSESVCCPIHDDSAVASAQTESEIFERPQSMCEYLRDFSDRMEGTEEGMSLALRPPRCNPDGSFVSMQCQIIRVALTKSEHKKVLEQNNIREMRKIFINRRKRDIQTLKLVRVDNGQDFGTTANPEADMIVDFLRKKIFESPEKFLTDLFGDQSEECNKVKDNLECLDLTCRMGCDYGFILDPETQCPTCSCRDPCESVQCEESEECRTVEVSCEGEYCPPVPACFPKKQGQCPFLVPPAGEDSEDACAYECRSDNHCYGSKKCCSNGCGTVCIEPQFKTACQHLQSIQIHQAIELGMPAKQKYIAQCNDDGSWKTIQCGPNNVCWCVDDRGNEKSGTRTTEGIPNCSAAKTSHCPQLKCKSCEHGFEFDENGCKTCECKDLCKEIKCPLDEQCELVQVECINSNNNTQPCPRMPICTPLRDSVCTEGLPLKLNGREINCGPEADACPTTHSCNLNPITKRGVCCAKGRDVCFESVDSICNVSEDDGTETVVKYRFNPRVNKCTPVRLSKTKNSSCISKNLFHSEKACRSVCPILSQCERLKLKNSIAARRRADKSDIWFRPRCDPENGSWSAVQCIGENTNENTRVCWCADKKGSPIKGSLTKGQEPVCNHRQARMQARMHVEEADPMMEELIRQITFLTDESNFLDEDEVKNEAIGGATERIFDVSGKLGQSSQRLIASTTRCDALRSTAHFVVNCDEEGNFLATQCNLDTCWCVDEAGNQLPWSSTFRKGTKNCEHTKLDAVEIELHLTNPNEVKLRNLYDVLNEDLKNLVGDGFMNFRVQENSDKSVTMKFDLVDEHKTNQAFAIEEMSKEQNLFLFHGMLRPDITQSKFSHKIPMTNIQDAQKSSLGIPQNTFHTIVFIIATSSAFMISILVIYVMLKKGKSKDKLHYVNNKNIHSGDKYIDYTSPIFVLSANDVPRTSKSS</sequence>
<evidence type="ECO:0000259" key="8">
    <source>
        <dbReference type="PROSITE" id="PS51162"/>
    </source>
</evidence>
<evidence type="ECO:0000256" key="2">
    <source>
        <dbReference type="ARBA" id="ARBA00022525"/>
    </source>
</evidence>
<feature type="domain" description="Thyroglobulin type-1" evidence="8">
    <location>
        <begin position="817"/>
        <end position="885"/>
    </location>
</feature>
<evidence type="ECO:0000313" key="11">
    <source>
        <dbReference type="EMBL" id="CRK95292.1"/>
    </source>
</evidence>
<dbReference type="Pfam" id="PF02822">
    <property type="entry name" value="Antistasin"/>
    <property type="match status" value="3"/>
</dbReference>
<evidence type="ECO:0000256" key="4">
    <source>
        <dbReference type="ARBA" id="ARBA00023157"/>
    </source>
</evidence>
<dbReference type="SMART" id="SM00211">
    <property type="entry name" value="TY"/>
    <property type="match status" value="5"/>
</dbReference>
<keyword evidence="3" id="KW-0677">Repeat</keyword>
<dbReference type="EMBL" id="CVRI01000041">
    <property type="protein sequence ID" value="CRK95292.1"/>
    <property type="molecule type" value="Genomic_DNA"/>
</dbReference>
<feature type="signal peptide" evidence="7">
    <location>
        <begin position="1"/>
        <end position="40"/>
    </location>
</feature>
<organism evidence="11 12">
    <name type="scientific">Clunio marinus</name>
    <dbReference type="NCBI Taxonomy" id="568069"/>
    <lineage>
        <taxon>Eukaryota</taxon>
        <taxon>Metazoa</taxon>
        <taxon>Ecdysozoa</taxon>
        <taxon>Arthropoda</taxon>
        <taxon>Hexapoda</taxon>
        <taxon>Insecta</taxon>
        <taxon>Pterygota</taxon>
        <taxon>Neoptera</taxon>
        <taxon>Endopterygota</taxon>
        <taxon>Diptera</taxon>
        <taxon>Nematocera</taxon>
        <taxon>Chironomoidea</taxon>
        <taxon>Chironomidae</taxon>
        <taxon>Clunio</taxon>
    </lineage>
</organism>
<dbReference type="Pfam" id="PF14625">
    <property type="entry name" value="Lustrin_cystein"/>
    <property type="match status" value="2"/>
</dbReference>
<proteinExistence type="predicted"/>
<dbReference type="CDD" id="cd00199">
    <property type="entry name" value="WAP"/>
    <property type="match status" value="1"/>
</dbReference>
<keyword evidence="4 5" id="KW-1015">Disulfide bond</keyword>
<dbReference type="InterPro" id="IPR036857">
    <property type="entry name" value="Thyroglobulin_1_sf"/>
</dbReference>
<evidence type="ECO:0000256" key="5">
    <source>
        <dbReference type="PROSITE-ProRule" id="PRU00500"/>
    </source>
</evidence>
<dbReference type="PANTHER" id="PTHR12352">
    <property type="entry name" value="SECRETED MODULAR CALCIUM-BINDING PROTEIN"/>
    <property type="match status" value="1"/>
</dbReference>
<dbReference type="SMART" id="SM00289">
    <property type="entry name" value="WR1"/>
    <property type="match status" value="3"/>
</dbReference>
<feature type="transmembrane region" description="Helical" evidence="6">
    <location>
        <begin position="1396"/>
        <end position="1420"/>
    </location>
</feature>
<dbReference type="SUPFAM" id="SSF57256">
    <property type="entry name" value="Elafin-like"/>
    <property type="match status" value="1"/>
</dbReference>
<comment type="subcellular location">
    <subcellularLocation>
        <location evidence="1">Secreted</location>
    </subcellularLocation>
</comment>
<evidence type="ECO:0000259" key="10">
    <source>
        <dbReference type="PROSITE" id="PS51390"/>
    </source>
</evidence>
<dbReference type="Gene3D" id="4.10.75.10">
    <property type="entry name" value="Elafin-like"/>
    <property type="match status" value="2"/>
</dbReference>
<dbReference type="InterPro" id="IPR036645">
    <property type="entry name" value="Elafin-like_sf"/>
</dbReference>
<feature type="domain" description="WAP" evidence="10">
    <location>
        <begin position="260"/>
        <end position="313"/>
    </location>
</feature>
<dbReference type="Gene3D" id="2.10.22.10">
    <property type="entry name" value="Antistasin, domain 1"/>
    <property type="match status" value="4"/>
</dbReference>
<evidence type="ECO:0000256" key="3">
    <source>
        <dbReference type="ARBA" id="ARBA00022737"/>
    </source>
</evidence>
<evidence type="ECO:0000256" key="7">
    <source>
        <dbReference type="SAM" id="SignalP"/>
    </source>
</evidence>
<protein>
    <submittedName>
        <fullName evidence="11">CLUMA_CG008689, isoform A</fullName>
    </submittedName>
</protein>
<dbReference type="Pfam" id="PF00095">
    <property type="entry name" value="WAP"/>
    <property type="match status" value="2"/>
</dbReference>
<feature type="chain" id="PRO_5013312142" evidence="7">
    <location>
        <begin position="41"/>
        <end position="1465"/>
    </location>
</feature>
<dbReference type="Proteomes" id="UP000183832">
    <property type="component" value="Unassembled WGS sequence"/>
</dbReference>
<evidence type="ECO:0000259" key="9">
    <source>
        <dbReference type="PROSITE" id="PS51252"/>
    </source>
</evidence>
<dbReference type="OrthoDB" id="406800at2759"/>
<feature type="domain" description="Thyroglobulin type-1" evidence="8">
    <location>
        <begin position="1220"/>
        <end position="1275"/>
    </location>
</feature>
<evidence type="ECO:0000313" key="12">
    <source>
        <dbReference type="Proteomes" id="UP000183832"/>
    </source>
</evidence>
<feature type="domain" description="Antistasin-like" evidence="9">
    <location>
        <begin position="885"/>
        <end position="917"/>
    </location>
</feature>
<evidence type="ECO:0000256" key="6">
    <source>
        <dbReference type="SAM" id="Phobius"/>
    </source>
</evidence>
<dbReference type="InterPro" id="IPR036880">
    <property type="entry name" value="Kunitz_BPTI_sf"/>
</dbReference>
<keyword evidence="12" id="KW-1185">Reference proteome</keyword>
<name>A0A1J1I6U4_9DIPT</name>
<feature type="domain" description="Antistasin-like" evidence="9">
    <location>
        <begin position="142"/>
        <end position="168"/>
    </location>
</feature>
<dbReference type="InterPro" id="IPR000716">
    <property type="entry name" value="Thyroglobulin_1"/>
</dbReference>
<keyword evidence="2" id="KW-0964">Secreted</keyword>
<dbReference type="InterPro" id="IPR008197">
    <property type="entry name" value="WAP_dom"/>
</dbReference>
<feature type="domain" description="WAP" evidence="10">
    <location>
        <begin position="764"/>
        <end position="815"/>
    </location>
</feature>
<feature type="disulfide bond" evidence="5">
    <location>
        <begin position="1128"/>
        <end position="1148"/>
    </location>
</feature>
<dbReference type="InterPro" id="IPR011061">
    <property type="entry name" value="Hirudin/antistatin"/>
</dbReference>
<dbReference type="Gene3D" id="4.10.800.10">
    <property type="entry name" value="Thyroglobulin type-1"/>
    <property type="match status" value="5"/>
</dbReference>
<keyword evidence="6" id="KW-0812">Transmembrane</keyword>
<feature type="disulfide bond" evidence="5">
    <location>
        <begin position="354"/>
        <end position="361"/>
    </location>
</feature>
<dbReference type="PROSITE" id="PS51162">
    <property type="entry name" value="THYROGLOBULIN_1_2"/>
    <property type="match status" value="5"/>
</dbReference>
<dbReference type="InterPro" id="IPR028150">
    <property type="entry name" value="Lustrin_cystein"/>
</dbReference>
<feature type="domain" description="Thyroglobulin type-1" evidence="8">
    <location>
        <begin position="1073"/>
        <end position="1148"/>
    </location>
</feature>
<feature type="domain" description="Thyroglobulin type-1" evidence="8">
    <location>
        <begin position="63"/>
        <end position="135"/>
    </location>
</feature>
<dbReference type="PROSITE" id="PS51252">
    <property type="entry name" value="ANTISTASIN"/>
    <property type="match status" value="3"/>
</dbReference>
<dbReference type="InterPro" id="IPR051950">
    <property type="entry name" value="Dev_reg/Prot_inhib"/>
</dbReference>
<dbReference type="InterPro" id="IPR004094">
    <property type="entry name" value="Antistasin-like"/>
</dbReference>
<feature type="disulfide bond" evidence="5">
    <location>
        <begin position="865"/>
        <end position="885"/>
    </location>
</feature>
<comment type="caution">
    <text evidence="5">Lacks conserved residue(s) required for the propagation of feature annotation.</text>
</comment>